<sequence length="359" mass="40050">MDSTPPFDSSFIFMMFLFLRSIFGISLQGRKLFDPYEESIQEFKWHCFKVLSAPSKRAFWLDDEDSPFPWVYWNPEVKEFTIHNLDPLETVAFKFLVSLPAGLPKKSNFTCRWILDHSDVEVGKFLDDLLDVKMKRTKLDRLLAQMADPSRMALRAILPTGGPSATAAAAAAAATAVADSTPAASSSQVPPAHTASAVPKAKKQSSKYERPKRSKGKDGDAFDRVLGDEFSCEYEVSPIDVAYPEEFNFRKALDAGLTLASARESLVTMPPEQLLGESYRYSAKSLACLQVRLETSFAARVKAEKELSSTLDGIEVLKAERGSLAYREEKTSSLTEQLSQKEVELQSALDWVAYIEKNN</sequence>
<feature type="compositionally biased region" description="Basic and acidic residues" evidence="1">
    <location>
        <begin position="206"/>
        <end position="221"/>
    </location>
</feature>
<gene>
    <name evidence="3" type="ORF">PIB30_013152</name>
</gene>
<feature type="chain" id="PRO_5046159008" evidence="2">
    <location>
        <begin position="25"/>
        <end position="359"/>
    </location>
</feature>
<evidence type="ECO:0000313" key="3">
    <source>
        <dbReference type="EMBL" id="MED6204908.1"/>
    </source>
</evidence>
<organism evidence="3 4">
    <name type="scientific">Stylosanthes scabra</name>
    <dbReference type="NCBI Taxonomy" id="79078"/>
    <lineage>
        <taxon>Eukaryota</taxon>
        <taxon>Viridiplantae</taxon>
        <taxon>Streptophyta</taxon>
        <taxon>Embryophyta</taxon>
        <taxon>Tracheophyta</taxon>
        <taxon>Spermatophyta</taxon>
        <taxon>Magnoliopsida</taxon>
        <taxon>eudicotyledons</taxon>
        <taxon>Gunneridae</taxon>
        <taxon>Pentapetalae</taxon>
        <taxon>rosids</taxon>
        <taxon>fabids</taxon>
        <taxon>Fabales</taxon>
        <taxon>Fabaceae</taxon>
        <taxon>Papilionoideae</taxon>
        <taxon>50 kb inversion clade</taxon>
        <taxon>dalbergioids sensu lato</taxon>
        <taxon>Dalbergieae</taxon>
        <taxon>Pterocarpus clade</taxon>
        <taxon>Stylosanthes</taxon>
    </lineage>
</organism>
<protein>
    <submittedName>
        <fullName evidence="3">Uncharacterized protein</fullName>
    </submittedName>
</protein>
<feature type="signal peptide" evidence="2">
    <location>
        <begin position="1"/>
        <end position="24"/>
    </location>
</feature>
<comment type="caution">
    <text evidence="3">The sequence shown here is derived from an EMBL/GenBank/DDBJ whole genome shotgun (WGS) entry which is preliminary data.</text>
</comment>
<evidence type="ECO:0000256" key="2">
    <source>
        <dbReference type="SAM" id="SignalP"/>
    </source>
</evidence>
<evidence type="ECO:0000256" key="1">
    <source>
        <dbReference type="SAM" id="MobiDB-lite"/>
    </source>
</evidence>
<dbReference type="EMBL" id="JASCZI010241689">
    <property type="protein sequence ID" value="MED6204908.1"/>
    <property type="molecule type" value="Genomic_DNA"/>
</dbReference>
<accession>A0ABU6Y874</accession>
<reference evidence="3 4" key="1">
    <citation type="journal article" date="2023" name="Plants (Basel)">
        <title>Bridging the Gap: Combining Genomics and Transcriptomics Approaches to Understand Stylosanthes scabra, an Orphan Legume from the Brazilian Caatinga.</title>
        <authorList>
            <person name="Ferreira-Neto J.R.C."/>
            <person name="da Silva M.D."/>
            <person name="Binneck E."/>
            <person name="de Melo N.F."/>
            <person name="da Silva R.H."/>
            <person name="de Melo A.L.T.M."/>
            <person name="Pandolfi V."/>
            <person name="Bustamante F.O."/>
            <person name="Brasileiro-Vidal A.C."/>
            <person name="Benko-Iseppon A.M."/>
        </authorList>
    </citation>
    <scope>NUCLEOTIDE SEQUENCE [LARGE SCALE GENOMIC DNA]</scope>
    <source>
        <tissue evidence="3">Leaves</tissue>
    </source>
</reference>
<proteinExistence type="predicted"/>
<feature type="region of interest" description="Disordered" evidence="1">
    <location>
        <begin position="182"/>
        <end position="221"/>
    </location>
</feature>
<keyword evidence="2" id="KW-0732">Signal</keyword>
<evidence type="ECO:0000313" key="4">
    <source>
        <dbReference type="Proteomes" id="UP001341840"/>
    </source>
</evidence>
<keyword evidence="4" id="KW-1185">Reference proteome</keyword>
<name>A0ABU6Y874_9FABA</name>
<dbReference type="Proteomes" id="UP001341840">
    <property type="component" value="Unassembled WGS sequence"/>
</dbReference>